<reference evidence="1 2" key="1">
    <citation type="submission" date="2015-01" db="EMBL/GenBank/DDBJ databases">
        <title>Genome of allotetraploid Gossypium barbadense reveals genomic plasticity and fiber elongation in cotton evolution.</title>
        <authorList>
            <person name="Chen X."/>
            <person name="Liu X."/>
            <person name="Zhao B."/>
            <person name="Zheng H."/>
            <person name="Hu Y."/>
            <person name="Lu G."/>
            <person name="Yang C."/>
            <person name="Chen J."/>
            <person name="Shan C."/>
            <person name="Zhang L."/>
            <person name="Zhou Y."/>
            <person name="Wang L."/>
            <person name="Guo W."/>
            <person name="Bai Y."/>
            <person name="Ruan J."/>
            <person name="Shangguan X."/>
            <person name="Mao Y."/>
            <person name="Jiang J."/>
            <person name="Zhu Y."/>
            <person name="Lei J."/>
            <person name="Kang H."/>
            <person name="Chen S."/>
            <person name="He X."/>
            <person name="Wang R."/>
            <person name="Wang Y."/>
            <person name="Chen J."/>
            <person name="Wang L."/>
            <person name="Yu S."/>
            <person name="Wang B."/>
            <person name="Wei J."/>
            <person name="Song S."/>
            <person name="Lu X."/>
            <person name="Gao Z."/>
            <person name="Gu W."/>
            <person name="Deng X."/>
            <person name="Ma D."/>
            <person name="Wang S."/>
            <person name="Liang W."/>
            <person name="Fang L."/>
            <person name="Cai C."/>
            <person name="Zhu X."/>
            <person name="Zhou B."/>
            <person name="Zhang Y."/>
            <person name="Chen Z."/>
            <person name="Xu S."/>
            <person name="Zhu R."/>
            <person name="Wang S."/>
            <person name="Zhang T."/>
            <person name="Zhao G."/>
        </authorList>
    </citation>
    <scope>NUCLEOTIDE SEQUENCE [LARGE SCALE GENOMIC DNA]</scope>
    <source>
        <strain evidence="2">cv. Xinhai21</strain>
        <tissue evidence="1">Leaf</tissue>
    </source>
</reference>
<evidence type="ECO:0000313" key="2">
    <source>
        <dbReference type="Proteomes" id="UP000239757"/>
    </source>
</evidence>
<proteinExistence type="predicted"/>
<gene>
    <name evidence="1" type="ORF">GOBAR_AA31735</name>
</gene>
<dbReference type="AlphaFoldDB" id="A0A2P5WCZ0"/>
<sequence>MASKSCMNGLCGATTSIEWRKGWALRSGDFANLCDKCGSAYEQSIFCDIFHSKDAGWRECSSCGKCCAKSQCLGNGSVSTVDVLFPGACLSFSIVEGALSV</sequence>
<dbReference type="Proteomes" id="UP000239757">
    <property type="component" value="Unassembled WGS sequence"/>
</dbReference>
<dbReference type="GO" id="GO:0008270">
    <property type="term" value="F:zinc ion binding"/>
    <property type="evidence" value="ECO:0007669"/>
    <property type="project" value="InterPro"/>
</dbReference>
<dbReference type="OrthoDB" id="1724544at2759"/>
<name>A0A2P5WCZ0_GOSBA</name>
<dbReference type="PANTHER" id="PTHR46245:SF2">
    <property type="entry name" value="B3 DOMAIN-CONTAINING TRANSCRIPTION REPRESSOR VAL2"/>
    <property type="match status" value="1"/>
</dbReference>
<dbReference type="Gene3D" id="3.30.50.10">
    <property type="entry name" value="Erythroid Transcription Factor GATA-1, subunit A"/>
    <property type="match status" value="1"/>
</dbReference>
<evidence type="ECO:0000313" key="1">
    <source>
        <dbReference type="EMBL" id="PPR88950.1"/>
    </source>
</evidence>
<organism evidence="1 2">
    <name type="scientific">Gossypium barbadense</name>
    <name type="common">Sea Island cotton</name>
    <name type="synonym">Hibiscus barbadensis</name>
    <dbReference type="NCBI Taxonomy" id="3634"/>
    <lineage>
        <taxon>Eukaryota</taxon>
        <taxon>Viridiplantae</taxon>
        <taxon>Streptophyta</taxon>
        <taxon>Embryophyta</taxon>
        <taxon>Tracheophyta</taxon>
        <taxon>Spermatophyta</taxon>
        <taxon>Magnoliopsida</taxon>
        <taxon>eudicotyledons</taxon>
        <taxon>Gunneridae</taxon>
        <taxon>Pentapetalae</taxon>
        <taxon>rosids</taxon>
        <taxon>malvids</taxon>
        <taxon>Malvales</taxon>
        <taxon>Malvaceae</taxon>
        <taxon>Malvoideae</taxon>
        <taxon>Gossypium</taxon>
    </lineage>
</organism>
<accession>A0A2P5WCZ0</accession>
<dbReference type="GO" id="GO:0006355">
    <property type="term" value="P:regulation of DNA-templated transcription"/>
    <property type="evidence" value="ECO:0007669"/>
    <property type="project" value="InterPro"/>
</dbReference>
<protein>
    <submittedName>
        <fullName evidence="1">Uncharacterized protein</fullName>
    </submittedName>
</protein>
<dbReference type="EMBL" id="KZ668097">
    <property type="protein sequence ID" value="PPR88950.1"/>
    <property type="molecule type" value="Genomic_DNA"/>
</dbReference>
<dbReference type="InterPro" id="IPR013088">
    <property type="entry name" value="Znf_NHR/GATA"/>
</dbReference>
<dbReference type="PANTHER" id="PTHR46245">
    <property type="entry name" value="B3 DOMAIN-CONTAINING PROTEIN OS07G0563300"/>
    <property type="match status" value="1"/>
</dbReference>